<protein>
    <submittedName>
        <fullName evidence="2">Uncharacterized protein</fullName>
    </submittedName>
</protein>
<evidence type="ECO:0000313" key="2">
    <source>
        <dbReference type="EMBL" id="KKL05569.1"/>
    </source>
</evidence>
<accession>A0A0F9A7M4</accession>
<organism evidence="2">
    <name type="scientific">marine sediment metagenome</name>
    <dbReference type="NCBI Taxonomy" id="412755"/>
    <lineage>
        <taxon>unclassified sequences</taxon>
        <taxon>metagenomes</taxon>
        <taxon>ecological metagenomes</taxon>
    </lineage>
</organism>
<dbReference type="EMBL" id="LAZR01044059">
    <property type="protein sequence ID" value="KKL05569.1"/>
    <property type="molecule type" value="Genomic_DNA"/>
</dbReference>
<proteinExistence type="predicted"/>
<comment type="caution">
    <text evidence="2">The sequence shown here is derived from an EMBL/GenBank/DDBJ whole genome shotgun (WGS) entry which is preliminary data.</text>
</comment>
<reference evidence="2" key="1">
    <citation type="journal article" date="2015" name="Nature">
        <title>Complex archaea that bridge the gap between prokaryotes and eukaryotes.</title>
        <authorList>
            <person name="Spang A."/>
            <person name="Saw J.H."/>
            <person name="Jorgensen S.L."/>
            <person name="Zaremba-Niedzwiedzka K."/>
            <person name="Martijn J."/>
            <person name="Lind A.E."/>
            <person name="van Eijk R."/>
            <person name="Schleper C."/>
            <person name="Guy L."/>
            <person name="Ettema T.J."/>
        </authorList>
    </citation>
    <scope>NUCLEOTIDE SEQUENCE</scope>
</reference>
<gene>
    <name evidence="2" type="ORF">LCGC14_2604700</name>
</gene>
<feature type="region of interest" description="Disordered" evidence="1">
    <location>
        <begin position="1"/>
        <end position="24"/>
    </location>
</feature>
<dbReference type="AlphaFoldDB" id="A0A0F9A7M4"/>
<evidence type="ECO:0000256" key="1">
    <source>
        <dbReference type="SAM" id="MobiDB-lite"/>
    </source>
</evidence>
<sequence>MSTAPIRTTEEPVVEEEPTPEVEPTEVPAMAYLTKDAIRRAPDLKERSIEVPEWGGIVKIRPLTVDQRATMKDRSKKRVQTPDGEWGIEYDNEDMELNAFILGIVDPKFGPEDIDWLRKE</sequence>
<name>A0A0F9A7M4_9ZZZZ</name>
<feature type="compositionally biased region" description="Acidic residues" evidence="1">
    <location>
        <begin position="12"/>
        <end position="24"/>
    </location>
</feature>
<feature type="non-terminal residue" evidence="2">
    <location>
        <position position="120"/>
    </location>
</feature>